<dbReference type="AlphaFoldDB" id="A0A2P5G1F5"/>
<gene>
    <name evidence="1" type="ORF">TorRG33x02_001870</name>
</gene>
<proteinExistence type="predicted"/>
<evidence type="ECO:0000313" key="2">
    <source>
        <dbReference type="Proteomes" id="UP000237000"/>
    </source>
</evidence>
<organism evidence="1 2">
    <name type="scientific">Trema orientale</name>
    <name type="common">Charcoal tree</name>
    <name type="synonym">Celtis orientalis</name>
    <dbReference type="NCBI Taxonomy" id="63057"/>
    <lineage>
        <taxon>Eukaryota</taxon>
        <taxon>Viridiplantae</taxon>
        <taxon>Streptophyta</taxon>
        <taxon>Embryophyta</taxon>
        <taxon>Tracheophyta</taxon>
        <taxon>Spermatophyta</taxon>
        <taxon>Magnoliopsida</taxon>
        <taxon>eudicotyledons</taxon>
        <taxon>Gunneridae</taxon>
        <taxon>Pentapetalae</taxon>
        <taxon>rosids</taxon>
        <taxon>fabids</taxon>
        <taxon>Rosales</taxon>
        <taxon>Cannabaceae</taxon>
        <taxon>Trema</taxon>
    </lineage>
</organism>
<keyword evidence="2" id="KW-1185">Reference proteome</keyword>
<accession>A0A2P5G1F5</accession>
<dbReference type="EMBL" id="JXTC01000001">
    <property type="protein sequence ID" value="POO03883.1"/>
    <property type="molecule type" value="Genomic_DNA"/>
</dbReference>
<dbReference type="Proteomes" id="UP000237000">
    <property type="component" value="Unassembled WGS sequence"/>
</dbReference>
<reference evidence="2" key="1">
    <citation type="submission" date="2016-06" db="EMBL/GenBank/DDBJ databases">
        <title>Parallel loss of symbiosis genes in relatives of nitrogen-fixing non-legume Parasponia.</title>
        <authorList>
            <person name="Van Velzen R."/>
            <person name="Holmer R."/>
            <person name="Bu F."/>
            <person name="Rutten L."/>
            <person name="Van Zeijl A."/>
            <person name="Liu W."/>
            <person name="Santuari L."/>
            <person name="Cao Q."/>
            <person name="Sharma T."/>
            <person name="Shen D."/>
            <person name="Roswanjaya Y."/>
            <person name="Wardhani T."/>
            <person name="Kalhor M.S."/>
            <person name="Jansen J."/>
            <person name="Van den Hoogen J."/>
            <person name="Gungor B."/>
            <person name="Hartog M."/>
            <person name="Hontelez J."/>
            <person name="Verver J."/>
            <person name="Yang W.-C."/>
            <person name="Schijlen E."/>
            <person name="Repin R."/>
            <person name="Schilthuizen M."/>
            <person name="Schranz E."/>
            <person name="Heidstra R."/>
            <person name="Miyata K."/>
            <person name="Fedorova E."/>
            <person name="Kohlen W."/>
            <person name="Bisseling T."/>
            <person name="Smit S."/>
            <person name="Geurts R."/>
        </authorList>
    </citation>
    <scope>NUCLEOTIDE SEQUENCE [LARGE SCALE GENOMIC DNA]</scope>
    <source>
        <strain evidence="2">cv. RG33-2</strain>
    </source>
</reference>
<dbReference type="STRING" id="63057.A0A2P5G1F5"/>
<protein>
    <submittedName>
        <fullName evidence="1">Chaperone protein dnaJ-like protein</fullName>
    </submittedName>
</protein>
<evidence type="ECO:0000313" key="1">
    <source>
        <dbReference type="EMBL" id="POO03883.1"/>
    </source>
</evidence>
<dbReference type="InParanoid" id="A0A2P5G1F5"/>
<name>A0A2P5G1F5_TREOI</name>
<dbReference type="OrthoDB" id="2016860at2759"/>
<dbReference type="PANTHER" id="PTHR15852:SF75">
    <property type="entry name" value="ZINC-FINGER DOMAIN-CONTAINING PROTEIN"/>
    <property type="match status" value="1"/>
</dbReference>
<sequence length="122" mass="13597">MANLITSTSTTMTMIPSMFKTSRITPSSLSTTCRFLKPLRCTPVQQVPQQAEAGILCEPCNGKGWLLCEFCKGQKTNVKAENNRIYRRCPSCRAVGYVLCSSCKVYKCVTFPNYTDGDELSF</sequence>
<dbReference type="PANTHER" id="PTHR15852">
    <property type="entry name" value="PLASTID TRANSCRIPTIONALLY ACTIVE PROTEIN"/>
    <property type="match status" value="1"/>
</dbReference>
<comment type="caution">
    <text evidence="1">The sequence shown here is derived from an EMBL/GenBank/DDBJ whole genome shotgun (WGS) entry which is preliminary data.</text>
</comment>
<dbReference type="FunCoup" id="A0A2P5G1F5">
    <property type="interactions" value="1215"/>
</dbReference>